<protein>
    <submittedName>
        <fullName evidence="4">Porin family protein</fullName>
    </submittedName>
</protein>
<dbReference type="SUPFAM" id="SSF56925">
    <property type="entry name" value="OMPA-like"/>
    <property type="match status" value="1"/>
</dbReference>
<dbReference type="Proteomes" id="UP001204615">
    <property type="component" value="Unassembled WGS sequence"/>
</dbReference>
<evidence type="ECO:0000256" key="1">
    <source>
        <dbReference type="ARBA" id="ARBA00022729"/>
    </source>
</evidence>
<dbReference type="PROSITE" id="PS51257">
    <property type="entry name" value="PROKAR_LIPOPROTEIN"/>
    <property type="match status" value="1"/>
</dbReference>
<gene>
    <name evidence="4" type="ORF">NC595_04950</name>
</gene>
<feature type="domain" description="Outer membrane protein beta-barrel" evidence="3">
    <location>
        <begin position="22"/>
        <end position="212"/>
    </location>
</feature>
<keyword evidence="5" id="KW-1185">Reference proteome</keyword>
<dbReference type="Gene3D" id="2.40.160.20">
    <property type="match status" value="1"/>
</dbReference>
<name>A0ABT1F7R0_9GAMM</name>
<evidence type="ECO:0000313" key="4">
    <source>
        <dbReference type="EMBL" id="MCP1373403.1"/>
    </source>
</evidence>
<dbReference type="EMBL" id="JAMZEK010000001">
    <property type="protein sequence ID" value="MCP1373403.1"/>
    <property type="molecule type" value="Genomic_DNA"/>
</dbReference>
<evidence type="ECO:0000259" key="3">
    <source>
        <dbReference type="Pfam" id="PF13505"/>
    </source>
</evidence>
<dbReference type="InterPro" id="IPR011250">
    <property type="entry name" value="OMP/PagP_B-barrel"/>
</dbReference>
<feature type="chain" id="PRO_5047371544" evidence="2">
    <location>
        <begin position="23"/>
        <end position="212"/>
    </location>
</feature>
<accession>A0ABT1F7R0</accession>
<dbReference type="InterPro" id="IPR027385">
    <property type="entry name" value="Beta-barrel_OMP"/>
</dbReference>
<proteinExistence type="predicted"/>
<reference evidence="4 5" key="1">
    <citation type="submission" date="2022-06" db="EMBL/GenBank/DDBJ databases">
        <title>Dyella sp. Sa strain:Sa Genome sequencing.</title>
        <authorList>
            <person name="Park S."/>
        </authorList>
    </citation>
    <scope>NUCLEOTIDE SEQUENCE [LARGE SCALE GENOMIC DNA]</scope>
    <source>
        <strain evidence="4 5">Sa</strain>
    </source>
</reference>
<dbReference type="RefSeq" id="WP_253565174.1">
    <property type="nucleotide sequence ID" value="NZ_JAMZEK010000001.1"/>
</dbReference>
<evidence type="ECO:0000313" key="5">
    <source>
        <dbReference type="Proteomes" id="UP001204615"/>
    </source>
</evidence>
<comment type="caution">
    <text evidence="4">The sequence shown here is derived from an EMBL/GenBank/DDBJ whole genome shotgun (WGS) entry which is preliminary data.</text>
</comment>
<keyword evidence="1 2" id="KW-0732">Signal</keyword>
<sequence length="212" mass="22659">MKKSLLALAFVSASACALPAMSQDAGNASPQTAGNYQPGQAVGTGNWFIGGSVGQAHVSQGPYDDHPTTYGINGGYRWKVGQDMGLGLEAGYNDLGNFKVKNVFNSNDVNLTSQRHALRGWTAGVNGRIDIYRGLYLSGRTGLYGWHAPGMQDPDAGNRRDLSKVDYYAGAGIGYDINNHFGLGLSYDYYHAAKSGVKLTTDAASLTAEYRF</sequence>
<dbReference type="Pfam" id="PF13505">
    <property type="entry name" value="OMP_b-brl"/>
    <property type="match status" value="1"/>
</dbReference>
<feature type="signal peptide" evidence="2">
    <location>
        <begin position="1"/>
        <end position="22"/>
    </location>
</feature>
<evidence type="ECO:0000256" key="2">
    <source>
        <dbReference type="SAM" id="SignalP"/>
    </source>
</evidence>
<organism evidence="4 5">
    <name type="scientific">Dyella lutea</name>
    <dbReference type="NCBI Taxonomy" id="2950441"/>
    <lineage>
        <taxon>Bacteria</taxon>
        <taxon>Pseudomonadati</taxon>
        <taxon>Pseudomonadota</taxon>
        <taxon>Gammaproteobacteria</taxon>
        <taxon>Lysobacterales</taxon>
        <taxon>Rhodanobacteraceae</taxon>
        <taxon>Dyella</taxon>
    </lineage>
</organism>